<dbReference type="AlphaFoldDB" id="A0A0A9UBE9"/>
<proteinExistence type="predicted"/>
<protein>
    <submittedName>
        <fullName evidence="1">Uncharacterized protein</fullName>
    </submittedName>
</protein>
<reference evidence="1" key="1">
    <citation type="submission" date="2014-09" db="EMBL/GenBank/DDBJ databases">
        <authorList>
            <person name="Magalhaes I.L.F."/>
            <person name="Oliveira U."/>
            <person name="Santos F.R."/>
            <person name="Vidigal T.H.D.A."/>
            <person name="Brescovit A.D."/>
            <person name="Santos A.J."/>
        </authorList>
    </citation>
    <scope>NUCLEOTIDE SEQUENCE</scope>
    <source>
        <tissue evidence="1">Shoot tissue taken approximately 20 cm above the soil surface</tissue>
    </source>
</reference>
<organism evidence="1">
    <name type="scientific">Arundo donax</name>
    <name type="common">Giant reed</name>
    <name type="synonym">Donax arundinaceus</name>
    <dbReference type="NCBI Taxonomy" id="35708"/>
    <lineage>
        <taxon>Eukaryota</taxon>
        <taxon>Viridiplantae</taxon>
        <taxon>Streptophyta</taxon>
        <taxon>Embryophyta</taxon>
        <taxon>Tracheophyta</taxon>
        <taxon>Spermatophyta</taxon>
        <taxon>Magnoliopsida</taxon>
        <taxon>Liliopsida</taxon>
        <taxon>Poales</taxon>
        <taxon>Poaceae</taxon>
        <taxon>PACMAD clade</taxon>
        <taxon>Arundinoideae</taxon>
        <taxon>Arundineae</taxon>
        <taxon>Arundo</taxon>
    </lineage>
</organism>
<dbReference type="EMBL" id="GBRH01282058">
    <property type="protein sequence ID" value="JAD15837.1"/>
    <property type="molecule type" value="Transcribed_RNA"/>
</dbReference>
<name>A0A0A9UBE9_ARUDO</name>
<sequence length="41" mass="4376">MASFRSTEFRAGGMGSCIVKIREVGGEDLSADGHYSAPRQT</sequence>
<evidence type="ECO:0000313" key="1">
    <source>
        <dbReference type="EMBL" id="JAD15837.1"/>
    </source>
</evidence>
<accession>A0A0A9UBE9</accession>
<reference evidence="1" key="2">
    <citation type="journal article" date="2015" name="Data Brief">
        <title>Shoot transcriptome of the giant reed, Arundo donax.</title>
        <authorList>
            <person name="Barrero R.A."/>
            <person name="Guerrero F.D."/>
            <person name="Moolhuijzen P."/>
            <person name="Goolsby J.A."/>
            <person name="Tidwell J."/>
            <person name="Bellgard S.E."/>
            <person name="Bellgard M.I."/>
        </authorList>
    </citation>
    <scope>NUCLEOTIDE SEQUENCE</scope>
    <source>
        <tissue evidence="1">Shoot tissue taken approximately 20 cm above the soil surface</tissue>
    </source>
</reference>